<dbReference type="KEGG" id="mis:MICPUN_83025"/>
<evidence type="ECO:0000256" key="1">
    <source>
        <dbReference type="ARBA" id="ARBA00004123"/>
    </source>
</evidence>
<dbReference type="PANTHER" id="PTHR48493:SF1">
    <property type="entry name" value="UBIQUITIN-LIKE DOMAIN-CONTAINING CTD PHOSPHATASE 1"/>
    <property type="match status" value="1"/>
</dbReference>
<dbReference type="PROSITE" id="PS50969">
    <property type="entry name" value="FCP1"/>
    <property type="match status" value="1"/>
</dbReference>
<dbReference type="EMBL" id="CP001327">
    <property type="protein sequence ID" value="ACO64043.1"/>
    <property type="molecule type" value="Genomic_DNA"/>
</dbReference>
<dbReference type="InterPro" id="IPR023214">
    <property type="entry name" value="HAD_sf"/>
</dbReference>
<dbReference type="PANTHER" id="PTHR48493">
    <property type="entry name" value="UBIQUITIN-LIKE DOMAIN-CONTAINING CTD PHOSPHATASE 1"/>
    <property type="match status" value="1"/>
</dbReference>
<dbReference type="InterPro" id="IPR036412">
    <property type="entry name" value="HAD-like_sf"/>
</dbReference>
<dbReference type="GO" id="GO:0004721">
    <property type="term" value="F:phosphoprotein phosphatase activity"/>
    <property type="evidence" value="ECO:0007669"/>
    <property type="project" value="InterPro"/>
</dbReference>
<proteinExistence type="predicted"/>
<accession>C1E7U8</accession>
<comment type="subcellular location">
    <subcellularLocation>
        <location evidence="1">Nucleus</location>
    </subcellularLocation>
</comment>
<dbReference type="GeneID" id="8244426"/>
<dbReference type="NCBIfam" id="TIGR02245">
    <property type="entry name" value="HAD_IIID1"/>
    <property type="match status" value="1"/>
</dbReference>
<sequence>MAEEGKITVAVKWQGKQFSISVPEDADVACLKRCIEAETNVQPKRQKLLNVKSGPKPADDDVLLSSVKLPKVVMMMGSTEQSINTVAQAAEAAPEVLDDFDVGVNEEIDCRDREENKEKLRRRIESYHVDGLNPPREGKKLLVLDIDYTLFDHRSTAEVPEELMRPYLHEFLTQAYQEYDIVIWSATGMKWIEVKMRELGVLGSPNFKIMQLVDHGAMITVQTEKYGMFDCKPLGWLWAKYPQYTERNTIMFDDLKRNFVMNPQNGLRIRPFKKAHLNRGTDRELVGLTKYLLAIAKLEDAQFMELKHSKWEKYIGEDYGKPNAKE</sequence>
<reference evidence="5 6" key="1">
    <citation type="journal article" date="2009" name="Science">
        <title>Green evolution and dynamic adaptations revealed by genomes of the marine picoeukaryotes Micromonas.</title>
        <authorList>
            <person name="Worden A.Z."/>
            <person name="Lee J.H."/>
            <person name="Mock T."/>
            <person name="Rouze P."/>
            <person name="Simmons M.P."/>
            <person name="Aerts A.L."/>
            <person name="Allen A.E."/>
            <person name="Cuvelier M.L."/>
            <person name="Derelle E."/>
            <person name="Everett M.V."/>
            <person name="Foulon E."/>
            <person name="Grimwood J."/>
            <person name="Gundlach H."/>
            <person name="Henrissat B."/>
            <person name="Napoli C."/>
            <person name="McDonald S.M."/>
            <person name="Parker M.S."/>
            <person name="Rombauts S."/>
            <person name="Salamov A."/>
            <person name="Von Dassow P."/>
            <person name="Badger J.H."/>
            <person name="Coutinho P.M."/>
            <person name="Demir E."/>
            <person name="Dubchak I."/>
            <person name="Gentemann C."/>
            <person name="Eikrem W."/>
            <person name="Gready J.E."/>
            <person name="John U."/>
            <person name="Lanier W."/>
            <person name="Lindquist E.A."/>
            <person name="Lucas S."/>
            <person name="Mayer K.F."/>
            <person name="Moreau H."/>
            <person name="Not F."/>
            <person name="Otillar R."/>
            <person name="Panaud O."/>
            <person name="Pangilinan J."/>
            <person name="Paulsen I."/>
            <person name="Piegu B."/>
            <person name="Poliakov A."/>
            <person name="Robbens S."/>
            <person name="Schmutz J."/>
            <person name="Toulza E."/>
            <person name="Wyss T."/>
            <person name="Zelensky A."/>
            <person name="Zhou K."/>
            <person name="Armbrust E.V."/>
            <person name="Bhattacharya D."/>
            <person name="Goodenough U.W."/>
            <person name="Van de Peer Y."/>
            <person name="Grigoriev I.V."/>
        </authorList>
    </citation>
    <scope>NUCLEOTIDE SEQUENCE [LARGE SCALE GENOMIC DNA]</scope>
    <source>
        <strain evidence="6">RCC299 / NOUM17</strain>
    </source>
</reference>
<dbReference type="RefSeq" id="XP_002502785.1">
    <property type="nucleotide sequence ID" value="XM_002502739.1"/>
</dbReference>
<keyword evidence="3" id="KW-0539">Nucleus</keyword>
<evidence type="ECO:0000313" key="6">
    <source>
        <dbReference type="Proteomes" id="UP000002009"/>
    </source>
</evidence>
<feature type="domain" description="FCP1 homology" evidence="4">
    <location>
        <begin position="135"/>
        <end position="295"/>
    </location>
</feature>
<dbReference type="OrthoDB" id="1711508at2759"/>
<dbReference type="GO" id="GO:0005634">
    <property type="term" value="C:nucleus"/>
    <property type="evidence" value="ECO:0007669"/>
    <property type="project" value="UniProtKB-SubCell"/>
</dbReference>
<evidence type="ECO:0000259" key="4">
    <source>
        <dbReference type="PROSITE" id="PS50969"/>
    </source>
</evidence>
<dbReference type="Gene3D" id="3.40.50.1000">
    <property type="entry name" value="HAD superfamily/HAD-like"/>
    <property type="match status" value="1"/>
</dbReference>
<dbReference type="InterPro" id="IPR004274">
    <property type="entry name" value="FCP1_dom"/>
</dbReference>
<dbReference type="Gene3D" id="3.10.20.90">
    <property type="entry name" value="Phosphatidylinositol 3-kinase Catalytic Subunit, Chain A, domain 1"/>
    <property type="match status" value="1"/>
</dbReference>
<dbReference type="AlphaFoldDB" id="C1E7U8"/>
<evidence type="ECO:0000256" key="2">
    <source>
        <dbReference type="ARBA" id="ARBA00022801"/>
    </source>
</evidence>
<evidence type="ECO:0000256" key="3">
    <source>
        <dbReference type="ARBA" id="ARBA00023242"/>
    </source>
</evidence>
<dbReference type="eggNOG" id="KOG1872">
    <property type="taxonomic scope" value="Eukaryota"/>
</dbReference>
<dbReference type="InterPro" id="IPR029071">
    <property type="entry name" value="Ubiquitin-like_domsf"/>
</dbReference>
<dbReference type="SUPFAM" id="SSF54236">
    <property type="entry name" value="Ubiquitin-like"/>
    <property type="match status" value="1"/>
</dbReference>
<keyword evidence="6" id="KW-1185">Reference proteome</keyword>
<dbReference type="InterPro" id="IPR011943">
    <property type="entry name" value="HAD-SF_hydro_IIID"/>
</dbReference>
<dbReference type="SUPFAM" id="SSF56784">
    <property type="entry name" value="HAD-like"/>
    <property type="match status" value="1"/>
</dbReference>
<evidence type="ECO:0000313" key="5">
    <source>
        <dbReference type="EMBL" id="ACO64043.1"/>
    </source>
</evidence>
<gene>
    <name evidence="5" type="ORF">MICPUN_83025</name>
</gene>
<dbReference type="eggNOG" id="KOG1605">
    <property type="taxonomic scope" value="Eukaryota"/>
</dbReference>
<dbReference type="GO" id="GO:0090364">
    <property type="term" value="P:regulation of proteasome assembly"/>
    <property type="evidence" value="ECO:0007669"/>
    <property type="project" value="InterPro"/>
</dbReference>
<dbReference type="FunCoup" id="C1E7U8">
    <property type="interactions" value="1725"/>
</dbReference>
<dbReference type="InParanoid" id="C1E7U8"/>
<dbReference type="CDD" id="cd01813">
    <property type="entry name" value="Ubl_UBLCP1"/>
    <property type="match status" value="1"/>
</dbReference>
<dbReference type="Pfam" id="PF03031">
    <property type="entry name" value="NIF"/>
    <property type="match status" value="1"/>
</dbReference>
<name>C1E7U8_MICCC</name>
<protein>
    <recommendedName>
        <fullName evidence="4">FCP1 homology domain-containing protein</fullName>
    </recommendedName>
</protein>
<dbReference type="OMA" id="TVHTPKY"/>
<keyword evidence="2" id="KW-0378">Hydrolase</keyword>
<dbReference type="InterPro" id="IPR051658">
    <property type="entry name" value="UBLCP1"/>
</dbReference>
<dbReference type="SMART" id="SM00577">
    <property type="entry name" value="CPDc"/>
    <property type="match status" value="1"/>
</dbReference>
<dbReference type="Proteomes" id="UP000002009">
    <property type="component" value="Chromosome 6"/>
</dbReference>
<organism evidence="5 6">
    <name type="scientific">Micromonas commoda (strain RCC299 / NOUM17 / CCMP2709)</name>
    <name type="common">Picoplanktonic green alga</name>
    <dbReference type="NCBI Taxonomy" id="296587"/>
    <lineage>
        <taxon>Eukaryota</taxon>
        <taxon>Viridiplantae</taxon>
        <taxon>Chlorophyta</taxon>
        <taxon>Mamiellophyceae</taxon>
        <taxon>Mamiellales</taxon>
        <taxon>Mamiellaceae</taxon>
        <taxon>Micromonas</taxon>
    </lineage>
</organism>